<reference evidence="2 3" key="1">
    <citation type="journal article" date="2012" name="Science">
        <title>The Paleozoic origin of enzymatic lignin decomposition reconstructed from 31 fungal genomes.</title>
        <authorList>
            <person name="Floudas D."/>
            <person name="Binder M."/>
            <person name="Riley R."/>
            <person name="Barry K."/>
            <person name="Blanchette R.A."/>
            <person name="Henrissat B."/>
            <person name="Martinez A.T."/>
            <person name="Otillar R."/>
            <person name="Spatafora J.W."/>
            <person name="Yadav J.S."/>
            <person name="Aerts A."/>
            <person name="Benoit I."/>
            <person name="Boyd A."/>
            <person name="Carlson A."/>
            <person name="Copeland A."/>
            <person name="Coutinho P.M."/>
            <person name="de Vries R.P."/>
            <person name="Ferreira P."/>
            <person name="Findley K."/>
            <person name="Foster B."/>
            <person name="Gaskell J."/>
            <person name="Glotzer D."/>
            <person name="Gorecki P."/>
            <person name="Heitman J."/>
            <person name="Hesse C."/>
            <person name="Hori C."/>
            <person name="Igarashi K."/>
            <person name="Jurgens J.A."/>
            <person name="Kallen N."/>
            <person name="Kersten P."/>
            <person name="Kohler A."/>
            <person name="Kuees U."/>
            <person name="Kumar T.K.A."/>
            <person name="Kuo A."/>
            <person name="LaButti K."/>
            <person name="Larrondo L.F."/>
            <person name="Lindquist E."/>
            <person name="Ling A."/>
            <person name="Lombard V."/>
            <person name="Lucas S."/>
            <person name="Lundell T."/>
            <person name="Martin R."/>
            <person name="McLaughlin D.J."/>
            <person name="Morgenstern I."/>
            <person name="Morin E."/>
            <person name="Murat C."/>
            <person name="Nagy L.G."/>
            <person name="Nolan M."/>
            <person name="Ohm R.A."/>
            <person name="Patyshakuliyeva A."/>
            <person name="Rokas A."/>
            <person name="Ruiz-Duenas F.J."/>
            <person name="Sabat G."/>
            <person name="Salamov A."/>
            <person name="Samejima M."/>
            <person name="Schmutz J."/>
            <person name="Slot J.C."/>
            <person name="St John F."/>
            <person name="Stenlid J."/>
            <person name="Sun H."/>
            <person name="Sun S."/>
            <person name="Syed K."/>
            <person name="Tsang A."/>
            <person name="Wiebenga A."/>
            <person name="Young D."/>
            <person name="Pisabarro A."/>
            <person name="Eastwood D.C."/>
            <person name="Martin F."/>
            <person name="Cullen D."/>
            <person name="Grigoriev I.V."/>
            <person name="Hibbett D.S."/>
        </authorList>
    </citation>
    <scope>NUCLEOTIDE SEQUENCE [LARGE SCALE GENOMIC DNA]</scope>
    <source>
        <strain evidence="2 3">MD-104</strain>
    </source>
</reference>
<accession>A0A2H3JQY4</accession>
<evidence type="ECO:0000313" key="2">
    <source>
        <dbReference type="EMBL" id="PCH42303.1"/>
    </source>
</evidence>
<organism evidence="2 3">
    <name type="scientific">Wolfiporia cocos (strain MD-104)</name>
    <name type="common">Brown rot fungus</name>
    <dbReference type="NCBI Taxonomy" id="742152"/>
    <lineage>
        <taxon>Eukaryota</taxon>
        <taxon>Fungi</taxon>
        <taxon>Dikarya</taxon>
        <taxon>Basidiomycota</taxon>
        <taxon>Agaricomycotina</taxon>
        <taxon>Agaricomycetes</taxon>
        <taxon>Polyporales</taxon>
        <taxon>Phaeolaceae</taxon>
        <taxon>Wolfiporia</taxon>
    </lineage>
</organism>
<dbReference type="EMBL" id="KB468124">
    <property type="protein sequence ID" value="PCH42303.1"/>
    <property type="molecule type" value="Genomic_DNA"/>
</dbReference>
<name>A0A2H3JQY4_WOLCO</name>
<dbReference type="Proteomes" id="UP000218811">
    <property type="component" value="Unassembled WGS sequence"/>
</dbReference>
<evidence type="ECO:0008006" key="4">
    <source>
        <dbReference type="Google" id="ProtNLM"/>
    </source>
</evidence>
<evidence type="ECO:0000256" key="1">
    <source>
        <dbReference type="SAM" id="SignalP"/>
    </source>
</evidence>
<dbReference type="AlphaFoldDB" id="A0A2H3JQY4"/>
<gene>
    <name evidence="2" type="ORF">WOLCODRAFT_42592</name>
</gene>
<keyword evidence="3" id="KW-1185">Reference proteome</keyword>
<keyword evidence="1" id="KW-0732">Signal</keyword>
<dbReference type="OrthoDB" id="2801112at2759"/>
<evidence type="ECO:0000313" key="3">
    <source>
        <dbReference type="Proteomes" id="UP000218811"/>
    </source>
</evidence>
<dbReference type="STRING" id="742152.A0A2H3JQY4"/>
<dbReference type="OMA" id="FMAHAPT"/>
<feature type="non-terminal residue" evidence="2">
    <location>
        <position position="139"/>
    </location>
</feature>
<feature type="signal peptide" evidence="1">
    <location>
        <begin position="1"/>
        <end position="16"/>
    </location>
</feature>
<sequence length="139" mass="15742">MTLLSALRGAPLTALSLVGLSYVGEELFENLASAFPDLGALTLVHRQNDLQRRTGPSMWPGTTWEYAARLAGFTNLRYFKWNFDIRPVSVDVMCDLPLAERDYEEVESSLLEPTDDPSDWQSLARLFLVYCPTLEHLVF</sequence>
<protein>
    <recommendedName>
        <fullName evidence="4">F-box domain-containing protein</fullName>
    </recommendedName>
</protein>
<feature type="chain" id="PRO_5013621911" description="F-box domain-containing protein" evidence="1">
    <location>
        <begin position="17"/>
        <end position="139"/>
    </location>
</feature>
<proteinExistence type="predicted"/>